<name>A0ABV3ELK1_9ACTN</name>
<accession>A0ABV3ELK1</accession>
<comment type="caution">
    <text evidence="1">The sequence shown here is derived from an EMBL/GenBank/DDBJ whole genome shotgun (WGS) entry which is preliminary data.</text>
</comment>
<organism evidence="1 2">
    <name type="scientific">Streptomyces chilikensis</name>
    <dbReference type="NCBI Taxonomy" id="1194079"/>
    <lineage>
        <taxon>Bacteria</taxon>
        <taxon>Bacillati</taxon>
        <taxon>Actinomycetota</taxon>
        <taxon>Actinomycetes</taxon>
        <taxon>Kitasatosporales</taxon>
        <taxon>Streptomycetaceae</taxon>
        <taxon>Streptomyces</taxon>
    </lineage>
</organism>
<dbReference type="RefSeq" id="WP_359269816.1">
    <property type="nucleotide sequence ID" value="NZ_JBEZNA010000010.1"/>
</dbReference>
<proteinExistence type="predicted"/>
<evidence type="ECO:0000313" key="2">
    <source>
        <dbReference type="Proteomes" id="UP001551584"/>
    </source>
</evidence>
<gene>
    <name evidence="1" type="ORF">AB0D95_07080</name>
</gene>
<keyword evidence="2" id="KW-1185">Reference proteome</keyword>
<evidence type="ECO:0000313" key="1">
    <source>
        <dbReference type="EMBL" id="MEU9577016.1"/>
    </source>
</evidence>
<dbReference type="Proteomes" id="UP001551584">
    <property type="component" value="Unassembled WGS sequence"/>
</dbReference>
<dbReference type="EMBL" id="JBEZNA010000010">
    <property type="protein sequence ID" value="MEU9577016.1"/>
    <property type="molecule type" value="Genomic_DNA"/>
</dbReference>
<reference evidence="1 2" key="1">
    <citation type="submission" date="2024-06" db="EMBL/GenBank/DDBJ databases">
        <title>The Natural Products Discovery Center: Release of the First 8490 Sequenced Strains for Exploring Actinobacteria Biosynthetic Diversity.</title>
        <authorList>
            <person name="Kalkreuter E."/>
            <person name="Kautsar S.A."/>
            <person name="Yang D."/>
            <person name="Bader C.D."/>
            <person name="Teijaro C.N."/>
            <person name="Fluegel L."/>
            <person name="Davis C.M."/>
            <person name="Simpson J.R."/>
            <person name="Lauterbach L."/>
            <person name="Steele A.D."/>
            <person name="Gui C."/>
            <person name="Meng S."/>
            <person name="Li G."/>
            <person name="Viehrig K."/>
            <person name="Ye F."/>
            <person name="Su P."/>
            <person name="Kiefer A.F."/>
            <person name="Nichols A."/>
            <person name="Cepeda A.J."/>
            <person name="Yan W."/>
            <person name="Fan B."/>
            <person name="Jiang Y."/>
            <person name="Adhikari A."/>
            <person name="Zheng C.-J."/>
            <person name="Schuster L."/>
            <person name="Cowan T.M."/>
            <person name="Smanski M.J."/>
            <person name="Chevrette M.G."/>
            <person name="De Carvalho L.P.S."/>
            <person name="Shen B."/>
        </authorList>
    </citation>
    <scope>NUCLEOTIDE SEQUENCE [LARGE SCALE GENOMIC DNA]</scope>
    <source>
        <strain evidence="1 2">NPDC048117</strain>
    </source>
</reference>
<protein>
    <submittedName>
        <fullName evidence="1">Uncharacterized protein</fullName>
    </submittedName>
</protein>
<sequence>MTSSYEHDRVVLSWDLKRTFRSCAEKAASRRTWTSAKSPTSTDFAVLDMED</sequence>